<comment type="caution">
    <text evidence="2">The sequence shown here is derived from an EMBL/GenBank/DDBJ whole genome shotgun (WGS) entry which is preliminary data.</text>
</comment>
<proteinExistence type="predicted"/>
<protein>
    <recommendedName>
        <fullName evidence="4">Protein kinase domain-containing protein</fullName>
    </recommendedName>
</protein>
<sequence>MENRVLNVKHNAKPQTKQIPGQDKVSPKAVTEARYLLENFELAKEKRFHFERITAEGPFGVTFKMRMWEKPSLTLEMKPVRRFVMKMSLNEKGRENISREIEFLRGAIPYI</sequence>
<evidence type="ECO:0008006" key="4">
    <source>
        <dbReference type="Google" id="ProtNLM"/>
    </source>
</evidence>
<feature type="region of interest" description="Disordered" evidence="1">
    <location>
        <begin position="1"/>
        <end position="26"/>
    </location>
</feature>
<organism evidence="2 3">
    <name type="scientific">Monosporascus cannonballus</name>
    <dbReference type="NCBI Taxonomy" id="155416"/>
    <lineage>
        <taxon>Eukaryota</taxon>
        <taxon>Fungi</taxon>
        <taxon>Dikarya</taxon>
        <taxon>Ascomycota</taxon>
        <taxon>Pezizomycotina</taxon>
        <taxon>Sordariomycetes</taxon>
        <taxon>Xylariomycetidae</taxon>
        <taxon>Xylariales</taxon>
        <taxon>Xylariales incertae sedis</taxon>
        <taxon>Monosporascus</taxon>
    </lineage>
</organism>
<reference evidence="2 3" key="1">
    <citation type="submission" date="2018-06" db="EMBL/GenBank/DDBJ databases">
        <title>Complete Genomes of Monosporascus.</title>
        <authorList>
            <person name="Robinson A.J."/>
            <person name="Natvig D.O."/>
        </authorList>
    </citation>
    <scope>NUCLEOTIDE SEQUENCE [LARGE SCALE GENOMIC DNA]</scope>
    <source>
        <strain evidence="2 3">CBS 609.92</strain>
    </source>
</reference>
<name>A0ABY0HHN8_9PEZI</name>
<keyword evidence="3" id="KW-1185">Reference proteome</keyword>
<evidence type="ECO:0000256" key="1">
    <source>
        <dbReference type="SAM" id="MobiDB-lite"/>
    </source>
</evidence>
<dbReference type="EMBL" id="QJNS01000046">
    <property type="protein sequence ID" value="RYO91006.1"/>
    <property type="molecule type" value="Genomic_DNA"/>
</dbReference>
<accession>A0ABY0HHN8</accession>
<evidence type="ECO:0000313" key="3">
    <source>
        <dbReference type="Proteomes" id="UP000294003"/>
    </source>
</evidence>
<dbReference type="Proteomes" id="UP000294003">
    <property type="component" value="Unassembled WGS sequence"/>
</dbReference>
<gene>
    <name evidence="2" type="ORF">DL762_002437</name>
</gene>
<evidence type="ECO:0000313" key="2">
    <source>
        <dbReference type="EMBL" id="RYO91006.1"/>
    </source>
</evidence>